<reference evidence="1" key="1">
    <citation type="submission" date="2023-06" db="EMBL/GenBank/DDBJ databases">
        <authorList>
            <consortium name="Lawrence Berkeley National Laboratory"/>
            <person name="Ahrendt S."/>
            <person name="Sahu N."/>
            <person name="Indic B."/>
            <person name="Wong-Bajracharya J."/>
            <person name="Merenyi Z."/>
            <person name="Ke H.-M."/>
            <person name="Monk M."/>
            <person name="Kocsube S."/>
            <person name="Drula E."/>
            <person name="Lipzen A."/>
            <person name="Balint B."/>
            <person name="Henrissat B."/>
            <person name="Andreopoulos B."/>
            <person name="Martin F.M."/>
            <person name="Harder C.B."/>
            <person name="Rigling D."/>
            <person name="Ford K.L."/>
            <person name="Foster G.D."/>
            <person name="Pangilinan J."/>
            <person name="Papanicolaou A."/>
            <person name="Barry K."/>
            <person name="LaButti K."/>
            <person name="Viragh M."/>
            <person name="Koriabine M."/>
            <person name="Yan M."/>
            <person name="Riley R."/>
            <person name="Champramary S."/>
            <person name="Plett K.L."/>
            <person name="Tsai I.J."/>
            <person name="Slot J."/>
            <person name="Sipos G."/>
            <person name="Plett J."/>
            <person name="Nagy L.G."/>
            <person name="Grigoriev I.V."/>
        </authorList>
    </citation>
    <scope>NUCLEOTIDE SEQUENCE</scope>
    <source>
        <strain evidence="1">CCBAS 213</strain>
    </source>
</reference>
<name>A0AA39JC06_ARMTA</name>
<evidence type="ECO:0000313" key="1">
    <source>
        <dbReference type="EMBL" id="KAK0439957.1"/>
    </source>
</evidence>
<organism evidence="1 2">
    <name type="scientific">Armillaria tabescens</name>
    <name type="common">Ringless honey mushroom</name>
    <name type="synonym">Agaricus tabescens</name>
    <dbReference type="NCBI Taxonomy" id="1929756"/>
    <lineage>
        <taxon>Eukaryota</taxon>
        <taxon>Fungi</taxon>
        <taxon>Dikarya</taxon>
        <taxon>Basidiomycota</taxon>
        <taxon>Agaricomycotina</taxon>
        <taxon>Agaricomycetes</taxon>
        <taxon>Agaricomycetidae</taxon>
        <taxon>Agaricales</taxon>
        <taxon>Marasmiineae</taxon>
        <taxon>Physalacriaceae</taxon>
        <taxon>Desarmillaria</taxon>
    </lineage>
</organism>
<gene>
    <name evidence="1" type="ORF">EV420DRAFT_1650720</name>
</gene>
<proteinExistence type="predicted"/>
<evidence type="ECO:0000313" key="2">
    <source>
        <dbReference type="Proteomes" id="UP001175211"/>
    </source>
</evidence>
<keyword evidence="2" id="KW-1185">Reference proteome</keyword>
<dbReference type="Proteomes" id="UP001175211">
    <property type="component" value="Unassembled WGS sequence"/>
</dbReference>
<comment type="caution">
    <text evidence="1">The sequence shown here is derived from an EMBL/GenBank/DDBJ whole genome shotgun (WGS) entry which is preliminary data.</text>
</comment>
<dbReference type="GeneID" id="85362039"/>
<accession>A0AA39JC06</accession>
<dbReference type="RefSeq" id="XP_060323406.1">
    <property type="nucleotide sequence ID" value="XM_060478491.1"/>
</dbReference>
<sequence>MVSSWIEAVRVLTQRILIGSILELWSEWLRDKRMSSIRVGWNPVEFDLASFPSSPSQSWHESKATAGESTAGRFSPPVFISRPSLLCEGNLEGNILDITEKCYERGLLSLFKHQMTLVLQSNSGSDIHDGTEIASYT</sequence>
<protein>
    <submittedName>
        <fullName evidence="1">Uncharacterized protein</fullName>
    </submittedName>
</protein>
<dbReference type="AlphaFoldDB" id="A0AA39JC06"/>
<dbReference type="EMBL" id="JAUEPS010000081">
    <property type="protein sequence ID" value="KAK0439957.1"/>
    <property type="molecule type" value="Genomic_DNA"/>
</dbReference>